<name>A0A1Y5U046_9PROT</name>
<dbReference type="EMBL" id="FWFR01000006">
    <property type="protein sequence ID" value="SLN77194.1"/>
    <property type="molecule type" value="Genomic_DNA"/>
</dbReference>
<evidence type="ECO:0000259" key="2">
    <source>
        <dbReference type="PROSITE" id="PS50980"/>
    </source>
</evidence>
<accession>A0A1Y5U046</accession>
<feature type="domain" description="CoA carboxyltransferase N-terminal" evidence="2">
    <location>
        <begin position="1"/>
        <end position="264"/>
    </location>
</feature>
<dbReference type="InterPro" id="IPR011762">
    <property type="entry name" value="COA_CT_N"/>
</dbReference>
<dbReference type="InterPro" id="IPR011763">
    <property type="entry name" value="COA_CT_C"/>
</dbReference>
<dbReference type="PANTHER" id="PTHR43842">
    <property type="entry name" value="PROPIONYL-COA CARBOXYLASE BETA CHAIN"/>
    <property type="match status" value="1"/>
</dbReference>
<evidence type="ECO:0000256" key="1">
    <source>
        <dbReference type="SAM" id="MobiDB-lite"/>
    </source>
</evidence>
<dbReference type="InterPro" id="IPR051047">
    <property type="entry name" value="AccD/PCCB"/>
</dbReference>
<sequence length="517" mass="54912">MSWDEEAGRIAARRLAAKAQGGEDAVRRQHEKGRLTIRERIAGLADAESFREHGPGAGSAETAPDGTVRFTPANYVTGLAEIDGRRIAVAGEDFTLKGGSPNAAGLRKSIYAEHLAMQYRVPLVRFLEGGGGSVAGAGKGPAGPVGDPVFNAPRFRSIADVLSEVPVVSAALGPVAGFPAARLVASHFSVMTRKTAQVLIAGPAVVKRALGHDLDKEALGGAAVHGRNGVVDNVVDDEAAAFDQIRRFLGYLPSNIDERAPRIATDDPSGRREEKLLNAVPRERRKAFDMRIILRAVLDRDNFFEIGPGYGRGIITGLGRIAGQPLAVLGNDCRFYAGAMTADGARKLRKMVEIADLFHLPIVSFVDEPGFMIGPDAEAAATIRAGTAAVAAVAQSVVPWATVIVHKSFGVAAAAHYGPDGHVLAWPSAAVGALPVEGGVAVAFHREIAAAEDPDARRKELEDALAARQSAFPRAESFAFHDLIDPRETRPALADWVEWIQPRLKTLTGPVRFGYRP</sequence>
<organism evidence="4 5">
    <name type="scientific">Oceanibacterium hippocampi</name>
    <dbReference type="NCBI Taxonomy" id="745714"/>
    <lineage>
        <taxon>Bacteria</taxon>
        <taxon>Pseudomonadati</taxon>
        <taxon>Pseudomonadota</taxon>
        <taxon>Alphaproteobacteria</taxon>
        <taxon>Sneathiellales</taxon>
        <taxon>Sneathiellaceae</taxon>
        <taxon>Oceanibacterium</taxon>
    </lineage>
</organism>
<evidence type="ECO:0000259" key="3">
    <source>
        <dbReference type="PROSITE" id="PS50989"/>
    </source>
</evidence>
<dbReference type="OrthoDB" id="9803706at2"/>
<keyword evidence="4" id="KW-0436">Ligase</keyword>
<dbReference type="Pfam" id="PF01039">
    <property type="entry name" value="Carboxyl_trans"/>
    <property type="match status" value="1"/>
</dbReference>
<dbReference type="PROSITE" id="PS50980">
    <property type="entry name" value="COA_CT_NTER"/>
    <property type="match status" value="1"/>
</dbReference>
<dbReference type="RefSeq" id="WP_085885659.1">
    <property type="nucleotide sequence ID" value="NZ_FWFR01000006.1"/>
</dbReference>
<dbReference type="Proteomes" id="UP000193200">
    <property type="component" value="Unassembled WGS sequence"/>
</dbReference>
<dbReference type="Gene3D" id="3.90.226.10">
    <property type="entry name" value="2-enoyl-CoA Hydratase, Chain A, domain 1"/>
    <property type="match status" value="2"/>
</dbReference>
<keyword evidence="5" id="KW-1185">Reference proteome</keyword>
<dbReference type="InterPro" id="IPR029045">
    <property type="entry name" value="ClpP/crotonase-like_dom_sf"/>
</dbReference>
<dbReference type="InParanoid" id="A0A1Y5U046"/>
<gene>
    <name evidence="4" type="primary">accD5_4</name>
    <name evidence="4" type="ORF">OCH7691_04327</name>
</gene>
<dbReference type="GO" id="GO:0004658">
    <property type="term" value="F:propionyl-CoA carboxylase activity"/>
    <property type="evidence" value="ECO:0007669"/>
    <property type="project" value="UniProtKB-EC"/>
</dbReference>
<evidence type="ECO:0000313" key="4">
    <source>
        <dbReference type="EMBL" id="SLN77194.1"/>
    </source>
</evidence>
<dbReference type="EC" id="6.4.1.3" evidence="4"/>
<evidence type="ECO:0000313" key="5">
    <source>
        <dbReference type="Proteomes" id="UP000193200"/>
    </source>
</evidence>
<proteinExistence type="predicted"/>
<reference evidence="4 5" key="1">
    <citation type="submission" date="2017-03" db="EMBL/GenBank/DDBJ databases">
        <authorList>
            <person name="Afonso C.L."/>
            <person name="Miller P.J."/>
            <person name="Scott M.A."/>
            <person name="Spackman E."/>
            <person name="Goraichik I."/>
            <person name="Dimitrov K.M."/>
            <person name="Suarez D.L."/>
            <person name="Swayne D.E."/>
        </authorList>
    </citation>
    <scope>NUCLEOTIDE SEQUENCE [LARGE SCALE GENOMIC DNA]</scope>
    <source>
        <strain evidence="4 5">CECT 7691</strain>
    </source>
</reference>
<feature type="region of interest" description="Disordered" evidence="1">
    <location>
        <begin position="47"/>
        <end position="66"/>
    </location>
</feature>
<dbReference type="PANTHER" id="PTHR43842:SF2">
    <property type="entry name" value="PROPIONYL-COA CARBOXYLASE BETA CHAIN, MITOCHONDRIAL"/>
    <property type="match status" value="1"/>
</dbReference>
<dbReference type="InterPro" id="IPR034733">
    <property type="entry name" value="AcCoA_carboxyl_beta"/>
</dbReference>
<dbReference type="PROSITE" id="PS50989">
    <property type="entry name" value="COA_CT_CTER"/>
    <property type="match status" value="1"/>
</dbReference>
<protein>
    <submittedName>
        <fullName evidence="4">Putative propionyl-CoA carboxylase beta chain 5</fullName>
        <ecNumber evidence="4">6.4.1.3</ecNumber>
    </submittedName>
</protein>
<feature type="domain" description="CoA carboxyltransferase C-terminal" evidence="3">
    <location>
        <begin position="272"/>
        <end position="513"/>
    </location>
</feature>
<dbReference type="SUPFAM" id="SSF52096">
    <property type="entry name" value="ClpP/crotonase"/>
    <property type="match status" value="2"/>
</dbReference>
<dbReference type="AlphaFoldDB" id="A0A1Y5U046"/>